<dbReference type="EMBL" id="RJJD01000004">
    <property type="protein sequence ID" value="RNI28668.1"/>
    <property type="molecule type" value="Genomic_DNA"/>
</dbReference>
<dbReference type="AlphaFoldDB" id="A0A3M9MV84"/>
<feature type="chain" id="PRO_5018143994" description="Lipoprotein" evidence="1">
    <location>
        <begin position="24"/>
        <end position="104"/>
    </location>
</feature>
<proteinExistence type="predicted"/>
<organism evidence="2 3">
    <name type="scientific">Rufibacter latericius</name>
    <dbReference type="NCBI Taxonomy" id="2487040"/>
    <lineage>
        <taxon>Bacteria</taxon>
        <taxon>Pseudomonadati</taxon>
        <taxon>Bacteroidota</taxon>
        <taxon>Cytophagia</taxon>
        <taxon>Cytophagales</taxon>
        <taxon>Hymenobacteraceae</taxon>
        <taxon>Rufibacter</taxon>
    </lineage>
</organism>
<gene>
    <name evidence="2" type="ORF">EFB08_08500</name>
</gene>
<dbReference type="RefSeq" id="WP_123126525.1">
    <property type="nucleotide sequence ID" value="NZ_RJJD01000004.1"/>
</dbReference>
<evidence type="ECO:0000313" key="3">
    <source>
        <dbReference type="Proteomes" id="UP000272117"/>
    </source>
</evidence>
<evidence type="ECO:0000313" key="2">
    <source>
        <dbReference type="EMBL" id="RNI28668.1"/>
    </source>
</evidence>
<comment type="caution">
    <text evidence="2">The sequence shown here is derived from an EMBL/GenBank/DDBJ whole genome shotgun (WGS) entry which is preliminary data.</text>
</comment>
<sequence>MKKIHLLLLLVATSGSLCFTSCSSDDDGEDPAEDPCGLKDETEAFEKAVDAYYKDQSKANCQAYKKATVDYLEAARECDILDAETREELEETLVAVTSDLDCDE</sequence>
<keyword evidence="1" id="KW-0732">Signal</keyword>
<keyword evidence="3" id="KW-1185">Reference proteome</keyword>
<dbReference type="Proteomes" id="UP000272117">
    <property type="component" value="Unassembled WGS sequence"/>
</dbReference>
<name>A0A3M9MV84_9BACT</name>
<reference evidence="2 3" key="1">
    <citation type="submission" date="2018-11" db="EMBL/GenBank/DDBJ databases">
        <title>Rufibacter latericius sp. nov., isolated from water in Baiyang Lake.</title>
        <authorList>
            <person name="Yang Y."/>
        </authorList>
    </citation>
    <scope>NUCLEOTIDE SEQUENCE [LARGE SCALE GENOMIC DNA]</scope>
    <source>
        <strain evidence="2 3">R-22-1c-1</strain>
    </source>
</reference>
<feature type="signal peptide" evidence="1">
    <location>
        <begin position="1"/>
        <end position="23"/>
    </location>
</feature>
<evidence type="ECO:0008006" key="4">
    <source>
        <dbReference type="Google" id="ProtNLM"/>
    </source>
</evidence>
<evidence type="ECO:0000256" key="1">
    <source>
        <dbReference type="SAM" id="SignalP"/>
    </source>
</evidence>
<protein>
    <recommendedName>
        <fullName evidence="4">Lipoprotein</fullName>
    </recommendedName>
</protein>
<accession>A0A3M9MV84</accession>